<dbReference type="PANTHER" id="PTHR42643">
    <property type="entry name" value="IONOTROPIC RECEPTOR 20A-RELATED"/>
    <property type="match status" value="1"/>
</dbReference>
<organism evidence="9 10">
    <name type="scientific">Chironomus riparius</name>
    <dbReference type="NCBI Taxonomy" id="315576"/>
    <lineage>
        <taxon>Eukaryota</taxon>
        <taxon>Metazoa</taxon>
        <taxon>Ecdysozoa</taxon>
        <taxon>Arthropoda</taxon>
        <taxon>Hexapoda</taxon>
        <taxon>Insecta</taxon>
        <taxon>Pterygota</taxon>
        <taxon>Neoptera</taxon>
        <taxon>Endopterygota</taxon>
        <taxon>Diptera</taxon>
        <taxon>Nematocera</taxon>
        <taxon>Chironomoidea</taxon>
        <taxon>Chironomidae</taxon>
        <taxon>Chironominae</taxon>
        <taxon>Chironomus</taxon>
    </lineage>
</organism>
<evidence type="ECO:0000313" key="9">
    <source>
        <dbReference type="EMBL" id="CAG9810966.1"/>
    </source>
</evidence>
<evidence type="ECO:0000256" key="1">
    <source>
        <dbReference type="ARBA" id="ARBA00004651"/>
    </source>
</evidence>
<keyword evidence="3 8" id="KW-0812">Transmembrane</keyword>
<evidence type="ECO:0000256" key="4">
    <source>
        <dbReference type="ARBA" id="ARBA00022989"/>
    </source>
</evidence>
<keyword evidence="4 8" id="KW-1133">Transmembrane helix</keyword>
<dbReference type="OrthoDB" id="6506757at2759"/>
<name>A0A9N9S468_9DIPT</name>
<keyword evidence="10" id="KW-1185">Reference proteome</keyword>
<protein>
    <recommendedName>
        <fullName evidence="11">Ionotropic receptor</fullName>
    </recommendedName>
</protein>
<feature type="transmembrane region" description="Helical" evidence="8">
    <location>
        <begin position="355"/>
        <end position="378"/>
    </location>
</feature>
<feature type="transmembrane region" description="Helical" evidence="8">
    <location>
        <begin position="109"/>
        <end position="133"/>
    </location>
</feature>
<dbReference type="EMBL" id="OU895880">
    <property type="protein sequence ID" value="CAG9810966.1"/>
    <property type="molecule type" value="Genomic_DNA"/>
</dbReference>
<keyword evidence="5 8" id="KW-0472">Membrane</keyword>
<evidence type="ECO:0000313" key="10">
    <source>
        <dbReference type="Proteomes" id="UP001153620"/>
    </source>
</evidence>
<dbReference type="AlphaFoldDB" id="A0A9N9S468"/>
<accession>A0A9N9S468</accession>
<dbReference type="Gene3D" id="1.10.287.70">
    <property type="match status" value="1"/>
</dbReference>
<reference evidence="9" key="1">
    <citation type="submission" date="2022-01" db="EMBL/GenBank/DDBJ databases">
        <authorList>
            <person name="King R."/>
        </authorList>
    </citation>
    <scope>NUCLEOTIDE SEQUENCE</scope>
</reference>
<dbReference type="PANTHER" id="PTHR42643:SF30">
    <property type="entry name" value="IONOTROPIC RECEPTOR 40A-RELATED"/>
    <property type="match status" value="1"/>
</dbReference>
<evidence type="ECO:0000256" key="7">
    <source>
        <dbReference type="ARBA" id="ARBA00023180"/>
    </source>
</evidence>
<keyword evidence="2" id="KW-1003">Cell membrane</keyword>
<keyword evidence="6" id="KW-0675">Receptor</keyword>
<feature type="transmembrane region" description="Helical" evidence="8">
    <location>
        <begin position="166"/>
        <end position="185"/>
    </location>
</feature>
<dbReference type="Proteomes" id="UP001153620">
    <property type="component" value="Chromosome 4"/>
</dbReference>
<comment type="subcellular location">
    <subcellularLocation>
        <location evidence="1">Cell membrane</location>
        <topology evidence="1">Multi-pass membrane protein</topology>
    </subcellularLocation>
</comment>
<dbReference type="InterPro" id="IPR052192">
    <property type="entry name" value="Insect_Ionotropic_Sensory_Rcpt"/>
</dbReference>
<evidence type="ECO:0000256" key="6">
    <source>
        <dbReference type="ARBA" id="ARBA00023170"/>
    </source>
</evidence>
<evidence type="ECO:0000256" key="2">
    <source>
        <dbReference type="ARBA" id="ARBA00022475"/>
    </source>
</evidence>
<reference evidence="9" key="2">
    <citation type="submission" date="2022-10" db="EMBL/GenBank/DDBJ databases">
        <authorList>
            <consortium name="ENA_rothamsted_submissions"/>
            <consortium name="culmorum"/>
            <person name="King R."/>
        </authorList>
    </citation>
    <scope>NUCLEOTIDE SEQUENCE</scope>
</reference>
<evidence type="ECO:0000256" key="3">
    <source>
        <dbReference type="ARBA" id="ARBA00022692"/>
    </source>
</evidence>
<proteinExistence type="predicted"/>
<evidence type="ECO:0000256" key="5">
    <source>
        <dbReference type="ARBA" id="ARBA00023136"/>
    </source>
</evidence>
<evidence type="ECO:0008006" key="11">
    <source>
        <dbReference type="Google" id="ProtNLM"/>
    </source>
</evidence>
<evidence type="ECO:0000256" key="8">
    <source>
        <dbReference type="SAM" id="Phobius"/>
    </source>
</evidence>
<dbReference type="GO" id="GO:0005886">
    <property type="term" value="C:plasma membrane"/>
    <property type="evidence" value="ECO:0007669"/>
    <property type="project" value="UniProtKB-SubCell"/>
</dbReference>
<sequence length="485" mass="55638">MAIVNPGKYFCWGTAKLIKGTYIVGGVKPGLFEIMSQTANFTPDYFVSNYIKPYDAEVFFHVFDLRTHLGSELHMTTSFIELREIVITTPGELYTSYEKLWLPFDDATWTILISTFLIAFAATFVIYQLPIIIQIGVFGENVKTPSLNVFSTFFGIPQIKLPKSHIPRFILILFVFMCLIFRTCYQSKLFEFLTSEPRRIAPQTLQDLVDNGFKVYWTEDNDGKLNKTIENDEKHWPQIHFHTDEENYKMFMTQSKNASAKIAMIAQELTHKMFEHYGYNIKWHKLPNYCISVSQSGFAFLQNNFFFRIVDETVQRLTSAGIINRLIEQCYPLKGNRFEAKAPSVLKIEDLDFGFVIWIGCCAACVACFVAESLFWMICNILKDLKDKSTTNKLKFAKVSPGTANAQQIDQCCLKDQYLFRINKPKLKEMCKESIDGEPIDHELNLDGLDVAKEMVKMSDIKVQSSQDVNNICVEKAALTSAPRV</sequence>
<gene>
    <name evidence="9" type="ORF">CHIRRI_LOCUS13776</name>
</gene>
<keyword evidence="7" id="KW-0325">Glycoprotein</keyword>